<dbReference type="PRINTS" id="PR00364">
    <property type="entry name" value="DISEASERSIST"/>
</dbReference>
<keyword evidence="2" id="KW-0433">Leucine-rich repeat</keyword>
<dbReference type="Pfam" id="PF00931">
    <property type="entry name" value="NB-ARC"/>
    <property type="match status" value="1"/>
</dbReference>
<evidence type="ECO:0000259" key="9">
    <source>
        <dbReference type="Pfam" id="PF23559"/>
    </source>
</evidence>
<dbReference type="InterPro" id="IPR041118">
    <property type="entry name" value="Rx_N"/>
</dbReference>
<dbReference type="GO" id="GO:0000166">
    <property type="term" value="F:nucleotide binding"/>
    <property type="evidence" value="ECO:0007669"/>
    <property type="project" value="UniProtKB-KW"/>
</dbReference>
<gene>
    <name evidence="11" type="ORF">URODEC1_LOCUS76919</name>
</gene>
<dbReference type="Pfam" id="PF23559">
    <property type="entry name" value="WHD_DRP"/>
    <property type="match status" value="1"/>
</dbReference>
<reference evidence="12" key="1">
    <citation type="submission" date="2024-06" db="EMBL/GenBank/DDBJ databases">
        <authorList>
            <person name="Ryan C."/>
        </authorList>
    </citation>
    <scope>NUCLEOTIDE SEQUENCE [LARGE SCALE GENOMIC DNA]</scope>
</reference>
<dbReference type="InterPro" id="IPR058922">
    <property type="entry name" value="WHD_DRP"/>
</dbReference>
<dbReference type="InterPro" id="IPR027417">
    <property type="entry name" value="P-loop_NTPase"/>
</dbReference>
<dbReference type="Gene3D" id="1.10.10.10">
    <property type="entry name" value="Winged helix-like DNA-binding domain superfamily/Winged helix DNA-binding domain"/>
    <property type="match status" value="1"/>
</dbReference>
<keyword evidence="4" id="KW-0547">Nucleotide-binding</keyword>
<evidence type="ECO:0000259" key="10">
    <source>
        <dbReference type="Pfam" id="PF23598"/>
    </source>
</evidence>
<dbReference type="GO" id="GO:0002758">
    <property type="term" value="P:innate immune response-activating signaling pathway"/>
    <property type="evidence" value="ECO:0007669"/>
    <property type="project" value="UniProtKB-ARBA"/>
</dbReference>
<evidence type="ECO:0000256" key="1">
    <source>
        <dbReference type="ARBA" id="ARBA00008894"/>
    </source>
</evidence>
<evidence type="ECO:0000256" key="5">
    <source>
        <dbReference type="ARBA" id="ARBA00022821"/>
    </source>
</evidence>
<dbReference type="Pfam" id="PF18052">
    <property type="entry name" value="Rx_N"/>
    <property type="match status" value="1"/>
</dbReference>
<feature type="domain" description="Disease resistance N-terminal" evidence="8">
    <location>
        <begin position="7"/>
        <end position="94"/>
    </location>
</feature>
<protein>
    <submittedName>
        <fullName evidence="11">Uncharacterized protein</fullName>
    </submittedName>
</protein>
<evidence type="ECO:0000259" key="7">
    <source>
        <dbReference type="Pfam" id="PF00931"/>
    </source>
</evidence>
<dbReference type="AlphaFoldDB" id="A0ABC9CNK6"/>
<dbReference type="EMBL" id="OZ075113">
    <property type="protein sequence ID" value="CAL5023392.1"/>
    <property type="molecule type" value="Genomic_DNA"/>
</dbReference>
<dbReference type="InterPro" id="IPR036388">
    <property type="entry name" value="WH-like_DNA-bd_sf"/>
</dbReference>
<dbReference type="SUPFAM" id="SSF52047">
    <property type="entry name" value="RNI-like"/>
    <property type="match status" value="1"/>
</dbReference>
<organism evidence="11 12">
    <name type="scientific">Urochloa decumbens</name>
    <dbReference type="NCBI Taxonomy" id="240449"/>
    <lineage>
        <taxon>Eukaryota</taxon>
        <taxon>Viridiplantae</taxon>
        <taxon>Streptophyta</taxon>
        <taxon>Embryophyta</taxon>
        <taxon>Tracheophyta</taxon>
        <taxon>Spermatophyta</taxon>
        <taxon>Magnoliopsida</taxon>
        <taxon>Liliopsida</taxon>
        <taxon>Poales</taxon>
        <taxon>Poaceae</taxon>
        <taxon>PACMAD clade</taxon>
        <taxon>Panicoideae</taxon>
        <taxon>Panicodae</taxon>
        <taxon>Paniceae</taxon>
        <taxon>Melinidinae</taxon>
        <taxon>Urochloa</taxon>
    </lineage>
</organism>
<dbReference type="InterPro" id="IPR032675">
    <property type="entry name" value="LRR_dom_sf"/>
</dbReference>
<dbReference type="InterPro" id="IPR038005">
    <property type="entry name" value="RX-like_CC"/>
</dbReference>
<dbReference type="InterPro" id="IPR042197">
    <property type="entry name" value="Apaf_helical"/>
</dbReference>
<dbReference type="InterPro" id="IPR002182">
    <property type="entry name" value="NB-ARC"/>
</dbReference>
<dbReference type="SUPFAM" id="SSF52540">
    <property type="entry name" value="P-loop containing nucleoside triphosphate hydrolases"/>
    <property type="match status" value="1"/>
</dbReference>
<dbReference type="CDD" id="cd14798">
    <property type="entry name" value="RX-CC_like"/>
    <property type="match status" value="1"/>
</dbReference>
<name>A0ABC9CNK6_9POAL</name>
<dbReference type="FunFam" id="3.40.50.300:FF:001091">
    <property type="entry name" value="Probable disease resistance protein At1g61300"/>
    <property type="match status" value="1"/>
</dbReference>
<keyword evidence="3" id="KW-0677">Repeat</keyword>
<reference evidence="11 12" key="2">
    <citation type="submission" date="2024-10" db="EMBL/GenBank/DDBJ databases">
        <authorList>
            <person name="Ryan C."/>
        </authorList>
    </citation>
    <scope>NUCLEOTIDE SEQUENCE [LARGE SCALE GENOMIC DNA]</scope>
</reference>
<dbReference type="PANTHER" id="PTHR23155:SF1116">
    <property type="entry name" value="OS12G0273300 PROTEIN"/>
    <property type="match status" value="1"/>
</dbReference>
<dbReference type="Gene3D" id="3.40.50.300">
    <property type="entry name" value="P-loop containing nucleotide triphosphate hydrolases"/>
    <property type="match status" value="1"/>
</dbReference>
<feature type="domain" description="Disease resistance protein winged helix" evidence="9">
    <location>
        <begin position="442"/>
        <end position="516"/>
    </location>
</feature>
<evidence type="ECO:0000313" key="11">
    <source>
        <dbReference type="EMBL" id="CAL5023392.1"/>
    </source>
</evidence>
<proteinExistence type="inferred from homology"/>
<dbReference type="Proteomes" id="UP001497457">
    <property type="component" value="Chromosome 3rd"/>
</dbReference>
<evidence type="ECO:0000256" key="4">
    <source>
        <dbReference type="ARBA" id="ARBA00022741"/>
    </source>
</evidence>
<dbReference type="InterPro" id="IPR055414">
    <property type="entry name" value="LRR_R13L4/SHOC2-like"/>
</dbReference>
<dbReference type="Pfam" id="PF23598">
    <property type="entry name" value="LRR_14"/>
    <property type="match status" value="1"/>
</dbReference>
<dbReference type="FunFam" id="1.10.10.10:FF:000322">
    <property type="entry name" value="Probable disease resistance protein At1g63360"/>
    <property type="match status" value="1"/>
</dbReference>
<dbReference type="Gene3D" id="1.20.5.4130">
    <property type="match status" value="1"/>
</dbReference>
<sequence>MDLMTGAMGNLGPKLLQLLQGEYKLQKSVRAEVESLSRELDSMRITLSKVAEVPHEHLDPQVSLWARAVREASYDMEDILDTFLVRVEGDHQSANVDKAKIIKRLQGKMGNLFSIISKVKARHKIAGTIENIKKQVEEMTRRRDRYKVDSLVDNPVATTSIDPRLWTSFTKASELVGIDKQRDALIEMLSQADDNASDKEMKIVSVFGFGGLGKTTLAKAVYEKLTIDMNISYRAFVPVGQKPDLAKVFRNILLELDKQCYMSKCNFIILDERQLICEIREFLKEKRYFIVIDDIWEVSSWNKIRICFDDNDLGNKIILTTRRSDVAEKVCSYNMKPLLPESSEILFYGRIFGSKDKCPEQLFKISQKILRKCRGVPLAIITIASLLARKSRDTTDEWQEVCKAIGSGVSSSDDMCNMRDILSLSYYDLPSHMKTCFLYLSIYPEDYDIMRDQLIWMWIAEGFIQPKKEGDNNLFELGQSYFNEFINRSLVMPLGSIDSIDGIYGCHVHDIMLDLICSLSREENFVTTSDAIVEARICSGNKLRRLSIRNATWPKADMSQVRSIAVFVSYFSMPSISSFGVLRVLNLEGPFLKDFGRLNKLSVGSLIHLRYLRVRQWEQVEGIEKLKFLQVLKFSRSTVLPAVIFELKQLMCLDGILHPRPGNLLENLSSLQVFSELLVDQDSAGAVEGLGLLTQLRELRIRINMRMDQILCDSLISSLGKMPKLQILKISYSRGSNNNLIKWERWAAPQHLCILKLWRDESLQTLPKWISPASLPHLTHLFLKEIDHVRPEDIQILGLLPSLCQFTLTAVHGNSELQRFVVSADAFPHTTWCQFMNVIVVPSVFPRGAMPKVESLQFCLRASDFFQNGGFDLDDLALGHLPSLRGVGVRLLGSINETEEVTRVKQALVKAQLRHAVNIHPNHPSLTFLG</sequence>
<evidence type="ECO:0000256" key="3">
    <source>
        <dbReference type="ARBA" id="ARBA00022737"/>
    </source>
</evidence>
<feature type="domain" description="NB-ARC" evidence="7">
    <location>
        <begin position="183"/>
        <end position="332"/>
    </location>
</feature>
<keyword evidence="6" id="KW-0175">Coiled coil</keyword>
<accession>A0ABC9CNK6</accession>
<dbReference type="PANTHER" id="PTHR23155">
    <property type="entry name" value="DISEASE RESISTANCE PROTEIN RP"/>
    <property type="match status" value="1"/>
</dbReference>
<dbReference type="GO" id="GO:0009626">
    <property type="term" value="P:plant-type hypersensitive response"/>
    <property type="evidence" value="ECO:0007669"/>
    <property type="project" value="UniProtKB-ARBA"/>
</dbReference>
<dbReference type="GO" id="GO:0042742">
    <property type="term" value="P:defense response to bacterium"/>
    <property type="evidence" value="ECO:0007669"/>
    <property type="project" value="UniProtKB-ARBA"/>
</dbReference>
<dbReference type="Gene3D" id="3.80.10.10">
    <property type="entry name" value="Ribonuclease Inhibitor"/>
    <property type="match status" value="1"/>
</dbReference>
<evidence type="ECO:0000259" key="8">
    <source>
        <dbReference type="Pfam" id="PF18052"/>
    </source>
</evidence>
<keyword evidence="5" id="KW-0611">Plant defense</keyword>
<evidence type="ECO:0000256" key="6">
    <source>
        <dbReference type="ARBA" id="ARBA00023054"/>
    </source>
</evidence>
<comment type="similarity">
    <text evidence="1">Belongs to the disease resistance NB-LRR family.</text>
</comment>
<keyword evidence="12" id="KW-1185">Reference proteome</keyword>
<dbReference type="InterPro" id="IPR044974">
    <property type="entry name" value="Disease_R_plants"/>
</dbReference>
<evidence type="ECO:0000256" key="2">
    <source>
        <dbReference type="ARBA" id="ARBA00022614"/>
    </source>
</evidence>
<dbReference type="Gene3D" id="1.10.8.430">
    <property type="entry name" value="Helical domain of apoptotic protease-activating factors"/>
    <property type="match status" value="1"/>
</dbReference>
<evidence type="ECO:0000313" key="12">
    <source>
        <dbReference type="Proteomes" id="UP001497457"/>
    </source>
</evidence>
<feature type="domain" description="Disease resistance R13L4/SHOC-2-like LRR" evidence="10">
    <location>
        <begin position="560"/>
        <end position="926"/>
    </location>
</feature>